<feature type="domain" description="Galectin" evidence="3">
    <location>
        <begin position="3"/>
        <end position="132"/>
    </location>
</feature>
<accession>A0A6P7IUR0</accession>
<dbReference type="SMART" id="SM00908">
    <property type="entry name" value="Gal-bind_lectin"/>
    <property type="match status" value="1"/>
</dbReference>
<sequence>MTGVTISNWSFKEGQTMTITGFVKSNATYFVVNIISNNDDIALHINPRFSARCDENKVAVNSFKGGVWGLVLQLGNPFTQGKDFKIVIKFTPDGFQGTVQDNPFTFPNRLEEDKYTLLRVDGGARVRSIEIK</sequence>
<reference evidence="5" key="1">
    <citation type="submission" date="2025-08" db="UniProtKB">
        <authorList>
            <consortium name="RefSeq"/>
        </authorList>
    </citation>
    <scope>IDENTIFICATION</scope>
</reference>
<dbReference type="CDD" id="cd00070">
    <property type="entry name" value="GLECT"/>
    <property type="match status" value="1"/>
</dbReference>
<dbReference type="GO" id="GO:0016936">
    <property type="term" value="F:galactoside binding"/>
    <property type="evidence" value="ECO:0007669"/>
    <property type="project" value="TreeGrafter"/>
</dbReference>
<dbReference type="OrthoDB" id="6251307at2759"/>
<name>A0A6P7IUR0_9TELE</name>
<organism evidence="4 5">
    <name type="scientific">Parambassis ranga</name>
    <name type="common">Indian glassy fish</name>
    <dbReference type="NCBI Taxonomy" id="210632"/>
    <lineage>
        <taxon>Eukaryota</taxon>
        <taxon>Metazoa</taxon>
        <taxon>Chordata</taxon>
        <taxon>Craniata</taxon>
        <taxon>Vertebrata</taxon>
        <taxon>Euteleostomi</taxon>
        <taxon>Actinopterygii</taxon>
        <taxon>Neopterygii</taxon>
        <taxon>Teleostei</taxon>
        <taxon>Neoteleostei</taxon>
        <taxon>Acanthomorphata</taxon>
        <taxon>Ovalentaria</taxon>
        <taxon>Ambassidae</taxon>
        <taxon>Parambassis</taxon>
    </lineage>
</organism>
<dbReference type="GO" id="GO:0030246">
    <property type="term" value="F:carbohydrate binding"/>
    <property type="evidence" value="ECO:0007669"/>
    <property type="project" value="UniProtKB-UniRule"/>
</dbReference>
<proteinExistence type="predicted"/>
<dbReference type="Proteomes" id="UP000515145">
    <property type="component" value="Chromosome 8"/>
</dbReference>
<dbReference type="GeneID" id="114439766"/>
<dbReference type="Gene3D" id="2.60.120.200">
    <property type="match status" value="1"/>
</dbReference>
<gene>
    <name evidence="5" type="primary">LOC114439766</name>
</gene>
<dbReference type="GO" id="GO:0005615">
    <property type="term" value="C:extracellular space"/>
    <property type="evidence" value="ECO:0007669"/>
    <property type="project" value="TreeGrafter"/>
</dbReference>
<dbReference type="PANTHER" id="PTHR11346">
    <property type="entry name" value="GALECTIN"/>
    <property type="match status" value="1"/>
</dbReference>
<keyword evidence="4" id="KW-1185">Reference proteome</keyword>
<dbReference type="Pfam" id="PF00337">
    <property type="entry name" value="Gal-bind_lectin"/>
    <property type="match status" value="1"/>
</dbReference>
<dbReference type="InParanoid" id="A0A6P7IUR0"/>
<evidence type="ECO:0000313" key="4">
    <source>
        <dbReference type="Proteomes" id="UP000515145"/>
    </source>
</evidence>
<dbReference type="InterPro" id="IPR013320">
    <property type="entry name" value="ConA-like_dom_sf"/>
</dbReference>
<dbReference type="InterPro" id="IPR001079">
    <property type="entry name" value="Galectin_CRD"/>
</dbReference>
<evidence type="ECO:0000256" key="1">
    <source>
        <dbReference type="ARBA" id="ARBA00022734"/>
    </source>
</evidence>
<protein>
    <recommendedName>
        <fullName evidence="2">Galectin</fullName>
    </recommendedName>
</protein>
<evidence type="ECO:0000259" key="3">
    <source>
        <dbReference type="PROSITE" id="PS51304"/>
    </source>
</evidence>
<dbReference type="AlphaFoldDB" id="A0A6P7IUR0"/>
<dbReference type="PROSITE" id="PS51304">
    <property type="entry name" value="GALECTIN"/>
    <property type="match status" value="1"/>
</dbReference>
<dbReference type="RefSeq" id="XP_028267722.1">
    <property type="nucleotide sequence ID" value="XM_028411921.1"/>
</dbReference>
<evidence type="ECO:0000313" key="5">
    <source>
        <dbReference type="RefSeq" id="XP_028267722.1"/>
    </source>
</evidence>
<evidence type="ECO:0000256" key="2">
    <source>
        <dbReference type="RuleBase" id="RU102079"/>
    </source>
</evidence>
<dbReference type="PANTHER" id="PTHR11346:SF112">
    <property type="entry name" value="GALECTIN"/>
    <property type="match status" value="1"/>
</dbReference>
<dbReference type="InterPro" id="IPR044156">
    <property type="entry name" value="Galectin-like"/>
</dbReference>
<keyword evidence="1 2" id="KW-0430">Lectin</keyword>
<dbReference type="SMART" id="SM00276">
    <property type="entry name" value="GLECT"/>
    <property type="match status" value="1"/>
</dbReference>
<dbReference type="SUPFAM" id="SSF49899">
    <property type="entry name" value="Concanavalin A-like lectins/glucanases"/>
    <property type="match status" value="1"/>
</dbReference>
<dbReference type="GO" id="GO:0043236">
    <property type="term" value="F:laminin binding"/>
    <property type="evidence" value="ECO:0007669"/>
    <property type="project" value="TreeGrafter"/>
</dbReference>